<dbReference type="OrthoDB" id="271862at2759"/>
<dbReference type="GO" id="GO:0003723">
    <property type="term" value="F:RNA binding"/>
    <property type="evidence" value="ECO:0007669"/>
    <property type="project" value="UniProtKB-UniRule"/>
</dbReference>
<dbReference type="PROSITE" id="PS50105">
    <property type="entry name" value="SAM_DOMAIN"/>
    <property type="match status" value="1"/>
</dbReference>
<dbReference type="InterPro" id="IPR047549">
    <property type="entry name" value="BICC1_KH-I_rpt1"/>
</dbReference>
<dbReference type="SMART" id="SM00322">
    <property type="entry name" value="KH"/>
    <property type="match status" value="3"/>
</dbReference>
<organism evidence="6 7">
    <name type="scientific">Daphnia galeata</name>
    <dbReference type="NCBI Taxonomy" id="27404"/>
    <lineage>
        <taxon>Eukaryota</taxon>
        <taxon>Metazoa</taxon>
        <taxon>Ecdysozoa</taxon>
        <taxon>Arthropoda</taxon>
        <taxon>Crustacea</taxon>
        <taxon>Branchiopoda</taxon>
        <taxon>Diplostraca</taxon>
        <taxon>Cladocera</taxon>
        <taxon>Anomopoda</taxon>
        <taxon>Daphniidae</taxon>
        <taxon>Daphnia</taxon>
    </lineage>
</organism>
<dbReference type="Gene3D" id="1.10.150.50">
    <property type="entry name" value="Transcription Factor, Ets-1"/>
    <property type="match status" value="1"/>
</dbReference>
<dbReference type="CDD" id="cd22421">
    <property type="entry name" value="KH-I_BICC1_rpt2"/>
    <property type="match status" value="1"/>
</dbReference>
<keyword evidence="2" id="KW-0677">Repeat</keyword>
<feature type="region of interest" description="Disordered" evidence="4">
    <location>
        <begin position="635"/>
        <end position="696"/>
    </location>
</feature>
<dbReference type="Gene3D" id="3.30.310.270">
    <property type="match status" value="2"/>
</dbReference>
<dbReference type="PANTHER" id="PTHR10627:SF69">
    <property type="entry name" value="PROTEIN BICAUDAL C"/>
    <property type="match status" value="1"/>
</dbReference>
<evidence type="ECO:0000313" key="6">
    <source>
        <dbReference type="EMBL" id="CAH0112614.1"/>
    </source>
</evidence>
<reference evidence="6" key="1">
    <citation type="submission" date="2021-11" db="EMBL/GenBank/DDBJ databases">
        <authorList>
            <person name="Schell T."/>
        </authorList>
    </citation>
    <scope>NUCLEOTIDE SEQUENCE</scope>
    <source>
        <strain evidence="6">M5</strain>
    </source>
</reference>
<evidence type="ECO:0000256" key="1">
    <source>
        <dbReference type="ARBA" id="ARBA00007662"/>
    </source>
</evidence>
<dbReference type="Proteomes" id="UP000789390">
    <property type="component" value="Unassembled WGS sequence"/>
</dbReference>
<gene>
    <name evidence="6" type="ORF">DGAL_LOCUS16383</name>
</gene>
<sequence length="806" mass="89213">MEHVMDLASEISESSSLVSEDLRTLDGSVDGEPRADGLYEERFRVDRRKLESMLLVPAEGGSEAAAERFFLRVMQETSTVIMWPEKLKVGSKSKRDPHVRVAGEPESVRAAKERIMAVLDTRQSNRVTLKMEVSYTDHSHIIGRGGNTISRVMEETRCHVHFPDSNRTNQTEKSNLVTVAGELTGVEKARARVRDLMPLVVMFELPITGCFQAFPDVESPFIQNLQSRYCVQVSFRARSRGPRPGVVVIKGSESDVAPLKEAVKILVDYFCGTLANQVQVCMTLEISPQHHAVVQGGNKMNLQHIRTVTGTTIMFPDLTDPHIPPLRKNTISIRGSLDSVLQARLMLMGSLPLMLTFDLREEAEPDPLTVSKLVEKYDVIISIKPKPKLSVKSVNIRGYERNAGNIYEARRMILGCSDGDEKVVASIPSTYIVTSTDSSFSFRHTVISLSTPTIYSVYHQGGFGGYSSPTSPTSACSSTSPFGYHNIQPMTLTNNCFPQGFPTRPPQAYGVVPGIHPSAAQFQHRNTLSAKNLQAFNAYQTHLYPDMYTDFRQGPGSKSSSGVSSPTFPSGSISPCDFPFGHQNTMLHDFTAELQNRMASQMNDGLANWERDRRVTSCPDYEEKQLLALNAMRQTPNPSQARVPTPTWAGYGFSKSSRQTSTTEKGLFCDTPDSTTSIKNETQQRRSPWDEPISSVKNGPDFGFSSNLIDSVSSLPKPSVVAAKDLSTLLHSMGLTKYIELFVEHEIDLELFKTLTENELRDLGIHAFGVRRRMLLTIAELNKKTVFSGSAAPGAERRAAVVSKDV</sequence>
<dbReference type="InterPro" id="IPR004088">
    <property type="entry name" value="KH_dom_type_1"/>
</dbReference>
<keyword evidence="7" id="KW-1185">Reference proteome</keyword>
<dbReference type="InterPro" id="IPR004087">
    <property type="entry name" value="KH_dom"/>
</dbReference>
<comment type="similarity">
    <text evidence="1">Belongs to the BicC family.</text>
</comment>
<evidence type="ECO:0000313" key="7">
    <source>
        <dbReference type="Proteomes" id="UP000789390"/>
    </source>
</evidence>
<dbReference type="EMBL" id="CAKKLH010000328">
    <property type="protein sequence ID" value="CAH0112614.1"/>
    <property type="molecule type" value="Genomic_DNA"/>
</dbReference>
<dbReference type="InterPro" id="IPR036612">
    <property type="entry name" value="KH_dom_type_1_sf"/>
</dbReference>
<dbReference type="CDD" id="cd22422">
    <property type="entry name" value="KH-I_BICC1_rpt3"/>
    <property type="match status" value="1"/>
</dbReference>
<dbReference type="PROSITE" id="PS50084">
    <property type="entry name" value="KH_TYPE_1"/>
    <property type="match status" value="2"/>
</dbReference>
<dbReference type="GO" id="GO:0005737">
    <property type="term" value="C:cytoplasm"/>
    <property type="evidence" value="ECO:0007669"/>
    <property type="project" value="TreeGrafter"/>
</dbReference>
<feature type="compositionally biased region" description="Polar residues" evidence="4">
    <location>
        <begin position="672"/>
        <end position="681"/>
    </location>
</feature>
<dbReference type="Pfam" id="PF22985">
    <property type="entry name" value="KH_BICC1"/>
    <property type="match status" value="2"/>
</dbReference>
<dbReference type="GO" id="GO:0010468">
    <property type="term" value="P:regulation of gene expression"/>
    <property type="evidence" value="ECO:0007669"/>
    <property type="project" value="UniProtKB-ARBA"/>
</dbReference>
<dbReference type="Pfam" id="PF00013">
    <property type="entry name" value="KH_1"/>
    <property type="match status" value="2"/>
</dbReference>
<comment type="caution">
    <text evidence="6">The sequence shown here is derived from an EMBL/GenBank/DDBJ whole genome shotgun (WGS) entry which is preliminary data.</text>
</comment>
<dbReference type="SMART" id="SM00454">
    <property type="entry name" value="SAM"/>
    <property type="match status" value="1"/>
</dbReference>
<dbReference type="SUPFAM" id="SSF54791">
    <property type="entry name" value="Eukaryotic type KH-domain (KH-domain type I)"/>
    <property type="match status" value="2"/>
</dbReference>
<feature type="region of interest" description="Disordered" evidence="4">
    <location>
        <begin position="550"/>
        <end position="570"/>
    </location>
</feature>
<keyword evidence="3" id="KW-0694">RNA-binding</keyword>
<dbReference type="InterPro" id="IPR001660">
    <property type="entry name" value="SAM"/>
</dbReference>
<evidence type="ECO:0000256" key="2">
    <source>
        <dbReference type="ARBA" id="ARBA00022737"/>
    </source>
</evidence>
<evidence type="ECO:0000259" key="5">
    <source>
        <dbReference type="PROSITE" id="PS50105"/>
    </source>
</evidence>
<dbReference type="InterPro" id="IPR054727">
    <property type="entry name" value="BICC1_KH"/>
</dbReference>
<dbReference type="InterPro" id="IPR047553">
    <property type="entry name" value="BICC1_KH-I_rpt3"/>
</dbReference>
<evidence type="ECO:0000256" key="3">
    <source>
        <dbReference type="PROSITE-ProRule" id="PRU00117"/>
    </source>
</evidence>
<evidence type="ECO:0000256" key="4">
    <source>
        <dbReference type="SAM" id="MobiDB-lite"/>
    </source>
</evidence>
<dbReference type="Pfam" id="PF24234">
    <property type="entry name" value="KH_BICC1_1st"/>
    <property type="match status" value="1"/>
</dbReference>
<dbReference type="CDD" id="cd22420">
    <property type="entry name" value="KH-I_BICC1_rpt1"/>
    <property type="match status" value="1"/>
</dbReference>
<proteinExistence type="inferred from homology"/>
<dbReference type="PANTHER" id="PTHR10627">
    <property type="entry name" value="SCP160"/>
    <property type="match status" value="1"/>
</dbReference>
<name>A0A8J2WCA6_9CRUS</name>
<dbReference type="AlphaFoldDB" id="A0A8J2WCA6"/>
<protein>
    <recommendedName>
        <fullName evidence="5">SAM domain-containing protein</fullName>
    </recommendedName>
</protein>
<feature type="domain" description="SAM" evidence="5">
    <location>
        <begin position="721"/>
        <end position="784"/>
    </location>
</feature>
<feature type="compositionally biased region" description="Polar residues" evidence="4">
    <location>
        <begin position="654"/>
        <end position="664"/>
    </location>
</feature>
<dbReference type="InterPro" id="IPR047554">
    <property type="entry name" value="BICC1_KH-I_rpt2"/>
</dbReference>
<feature type="compositionally biased region" description="Low complexity" evidence="4">
    <location>
        <begin position="554"/>
        <end position="570"/>
    </location>
</feature>
<dbReference type="InterPro" id="IPR013761">
    <property type="entry name" value="SAM/pointed_sf"/>
</dbReference>
<dbReference type="Pfam" id="PF00536">
    <property type="entry name" value="SAM_1"/>
    <property type="match status" value="1"/>
</dbReference>
<dbReference type="SUPFAM" id="SSF47769">
    <property type="entry name" value="SAM/Pointed domain"/>
    <property type="match status" value="1"/>
</dbReference>
<accession>A0A8J2WCA6</accession>